<keyword evidence="3 9" id="KW-0418">Kinase</keyword>
<dbReference type="GO" id="GO:0005737">
    <property type="term" value="C:cytoplasm"/>
    <property type="evidence" value="ECO:0007669"/>
    <property type="project" value="TreeGrafter"/>
</dbReference>
<dbReference type="SUPFAM" id="SSF56112">
    <property type="entry name" value="Protein kinase-like (PK-like)"/>
    <property type="match status" value="1"/>
</dbReference>
<comment type="caution">
    <text evidence="9">The sequence shown here is derived from an EMBL/GenBank/DDBJ whole genome shotgun (WGS) entry which is preliminary data.</text>
</comment>
<keyword evidence="2 6" id="KW-0547">Nucleotide-binding</keyword>
<evidence type="ECO:0000256" key="7">
    <source>
        <dbReference type="RuleBase" id="RU000304"/>
    </source>
</evidence>
<reference evidence="9" key="1">
    <citation type="submission" date="2023-06" db="EMBL/GenBank/DDBJ databases">
        <authorList>
            <consortium name="Lawrence Berkeley National Laboratory"/>
            <person name="Ahrendt S."/>
            <person name="Sahu N."/>
            <person name="Indic B."/>
            <person name="Wong-Bajracharya J."/>
            <person name="Merenyi Z."/>
            <person name="Ke H.-M."/>
            <person name="Monk M."/>
            <person name="Kocsube S."/>
            <person name="Drula E."/>
            <person name="Lipzen A."/>
            <person name="Balint B."/>
            <person name="Henrissat B."/>
            <person name="Andreopoulos B."/>
            <person name="Martin F.M."/>
            <person name="Harder C.B."/>
            <person name="Rigling D."/>
            <person name="Ford K.L."/>
            <person name="Foster G.D."/>
            <person name="Pangilinan J."/>
            <person name="Papanicolaou A."/>
            <person name="Barry K."/>
            <person name="LaButti K."/>
            <person name="Viragh M."/>
            <person name="Koriabine M."/>
            <person name="Yan M."/>
            <person name="Riley R."/>
            <person name="Champramary S."/>
            <person name="Plett K.L."/>
            <person name="Tsai I.J."/>
            <person name="Slot J."/>
            <person name="Sipos G."/>
            <person name="Plett J."/>
            <person name="Nagy L.G."/>
            <person name="Grigoriev I.V."/>
        </authorList>
    </citation>
    <scope>NUCLEOTIDE SEQUENCE</scope>
    <source>
        <strain evidence="9">FPL87.14</strain>
    </source>
</reference>
<dbReference type="PROSITE" id="PS00107">
    <property type="entry name" value="PROTEIN_KINASE_ATP"/>
    <property type="match status" value="1"/>
</dbReference>
<dbReference type="AlphaFoldDB" id="A0AA39MLG6"/>
<dbReference type="GO" id="GO:0005634">
    <property type="term" value="C:nucleus"/>
    <property type="evidence" value="ECO:0007669"/>
    <property type="project" value="TreeGrafter"/>
</dbReference>
<dbReference type="InterPro" id="IPR050339">
    <property type="entry name" value="CC_SR_Kinase"/>
</dbReference>
<feature type="domain" description="Protein kinase" evidence="8">
    <location>
        <begin position="19"/>
        <end position="285"/>
    </location>
</feature>
<dbReference type="EMBL" id="JAUEPT010000039">
    <property type="protein sequence ID" value="KAK0439216.1"/>
    <property type="molecule type" value="Genomic_DNA"/>
</dbReference>
<dbReference type="InterPro" id="IPR000719">
    <property type="entry name" value="Prot_kinase_dom"/>
</dbReference>
<dbReference type="InterPro" id="IPR017441">
    <property type="entry name" value="Protein_kinase_ATP_BS"/>
</dbReference>
<evidence type="ECO:0000313" key="10">
    <source>
        <dbReference type="Proteomes" id="UP001175226"/>
    </source>
</evidence>
<evidence type="ECO:0000313" key="9">
    <source>
        <dbReference type="EMBL" id="KAK0439216.1"/>
    </source>
</evidence>
<dbReference type="Pfam" id="PF00069">
    <property type="entry name" value="Pkinase"/>
    <property type="match status" value="1"/>
</dbReference>
<evidence type="ECO:0000256" key="5">
    <source>
        <dbReference type="ARBA" id="ARBA00037982"/>
    </source>
</evidence>
<keyword evidence="10" id="KW-1185">Reference proteome</keyword>
<dbReference type="GO" id="GO:0005524">
    <property type="term" value="F:ATP binding"/>
    <property type="evidence" value="ECO:0007669"/>
    <property type="project" value="UniProtKB-UniRule"/>
</dbReference>
<evidence type="ECO:0000259" key="8">
    <source>
        <dbReference type="PROSITE" id="PS50011"/>
    </source>
</evidence>
<dbReference type="PROSITE" id="PS00108">
    <property type="entry name" value="PROTEIN_KINASE_ST"/>
    <property type="match status" value="1"/>
</dbReference>
<evidence type="ECO:0000256" key="4">
    <source>
        <dbReference type="ARBA" id="ARBA00022840"/>
    </source>
</evidence>
<comment type="similarity">
    <text evidence="5">Belongs to the protein kinase superfamily. Ser/Thr protein kinase family. GCN2 subfamily.</text>
</comment>
<feature type="binding site" evidence="6">
    <location>
        <position position="51"/>
    </location>
    <ligand>
        <name>ATP</name>
        <dbReference type="ChEBI" id="CHEBI:30616"/>
    </ligand>
</feature>
<evidence type="ECO:0000256" key="3">
    <source>
        <dbReference type="ARBA" id="ARBA00022777"/>
    </source>
</evidence>
<organism evidence="9 10">
    <name type="scientific">Armillaria borealis</name>
    <dbReference type="NCBI Taxonomy" id="47425"/>
    <lineage>
        <taxon>Eukaryota</taxon>
        <taxon>Fungi</taxon>
        <taxon>Dikarya</taxon>
        <taxon>Basidiomycota</taxon>
        <taxon>Agaricomycotina</taxon>
        <taxon>Agaricomycetes</taxon>
        <taxon>Agaricomycetidae</taxon>
        <taxon>Agaricales</taxon>
        <taxon>Marasmiineae</taxon>
        <taxon>Physalacriaceae</taxon>
        <taxon>Armillaria</taxon>
    </lineage>
</organism>
<keyword evidence="1" id="KW-0808">Transferase</keyword>
<evidence type="ECO:0000256" key="2">
    <source>
        <dbReference type="ARBA" id="ARBA00022741"/>
    </source>
</evidence>
<dbReference type="Proteomes" id="UP001175226">
    <property type="component" value="Unassembled WGS sequence"/>
</dbReference>
<evidence type="ECO:0000256" key="6">
    <source>
        <dbReference type="PROSITE-ProRule" id="PRU10141"/>
    </source>
</evidence>
<dbReference type="PANTHER" id="PTHR11042">
    <property type="entry name" value="EUKARYOTIC TRANSLATION INITIATION FACTOR 2-ALPHA KINASE EIF2-ALPHA KINASE -RELATED"/>
    <property type="match status" value="1"/>
</dbReference>
<dbReference type="SMART" id="SM00220">
    <property type="entry name" value="S_TKc"/>
    <property type="match status" value="1"/>
</dbReference>
<dbReference type="Gene3D" id="1.10.510.10">
    <property type="entry name" value="Transferase(Phosphotransferase) domain 1"/>
    <property type="match status" value="1"/>
</dbReference>
<dbReference type="InterPro" id="IPR011009">
    <property type="entry name" value="Kinase-like_dom_sf"/>
</dbReference>
<keyword evidence="4 6" id="KW-0067">ATP-binding</keyword>
<dbReference type="PROSITE" id="PS50011">
    <property type="entry name" value="PROTEIN_KINASE_DOM"/>
    <property type="match status" value="1"/>
</dbReference>
<name>A0AA39MLG6_9AGAR</name>
<dbReference type="InterPro" id="IPR008271">
    <property type="entry name" value="Ser/Thr_kinase_AS"/>
</dbReference>
<gene>
    <name evidence="9" type="ORF">EV421DRAFT_2020971</name>
</gene>
<dbReference type="GO" id="GO:0004674">
    <property type="term" value="F:protein serine/threonine kinase activity"/>
    <property type="evidence" value="ECO:0007669"/>
    <property type="project" value="UniProtKB-KW"/>
</dbReference>
<sequence length="405" mass="45584">MPFSRVPHLVGRSIANGSLILVDLLGSGNYGQVYKALDVEAINNFAYFAVKCIEIDGSKRATAVSKEIASHAAVSRHPNIVTYRSTWVEEDYIFMVMDYCPGGELHNAIREQKVFYRNDSLVKQVFLQVIDAVQHCHANKIFHRDIKPENILCSEDGTQVFLADFGLATCEDDYQFRGAGTLPYKSPECLGEDFKSPTYSTRSSDVWALGVVLINMMVGRNPWLAAKISDSCFNYFLCNPDYFLKIFPITPAVNKVLLRVFDLRSSKRITLPELRAEINKIDRFFLTDAELVNAPARVKDVNQSFCASTMPPPRTAPIGLGLGIDFSFLVQPSPKILQSIPPVPPQQLAMQPPVLTRARASAGVRFLWEPYSKMRVLRVFVKWGPLRRGLEMFDAGRRTLKIHET</sequence>
<keyword evidence="7" id="KW-0723">Serine/threonine-protein kinase</keyword>
<evidence type="ECO:0000256" key="1">
    <source>
        <dbReference type="ARBA" id="ARBA00022679"/>
    </source>
</evidence>
<accession>A0AA39MLG6</accession>
<protein>
    <submittedName>
        <fullName evidence="9">Kinase-like domain-containing protein</fullName>
    </submittedName>
</protein>
<proteinExistence type="inferred from homology"/>